<evidence type="ECO:0000259" key="2">
    <source>
        <dbReference type="Pfam" id="PF13439"/>
    </source>
</evidence>
<dbReference type="CDD" id="cd03801">
    <property type="entry name" value="GT4_PimA-like"/>
    <property type="match status" value="1"/>
</dbReference>
<dbReference type="EMBL" id="CP042436">
    <property type="protein sequence ID" value="QEC62557.1"/>
    <property type="molecule type" value="Genomic_DNA"/>
</dbReference>
<dbReference type="RefSeq" id="WP_147031134.1">
    <property type="nucleotide sequence ID" value="NZ_CP042436.1"/>
</dbReference>
<evidence type="ECO:0000313" key="3">
    <source>
        <dbReference type="EMBL" id="QEC62557.1"/>
    </source>
</evidence>
<dbReference type="AlphaFoldDB" id="A0A5B8UTW6"/>
<dbReference type="Proteomes" id="UP000321479">
    <property type="component" value="Chromosome"/>
</dbReference>
<proteinExistence type="predicted"/>
<dbReference type="PANTHER" id="PTHR12526">
    <property type="entry name" value="GLYCOSYLTRANSFERASE"/>
    <property type="match status" value="1"/>
</dbReference>
<dbReference type="GO" id="GO:0016757">
    <property type="term" value="F:glycosyltransferase activity"/>
    <property type="evidence" value="ECO:0007669"/>
    <property type="project" value="InterPro"/>
</dbReference>
<reference evidence="3 4" key="1">
    <citation type="journal article" date="2017" name="Curr. Microbiol.">
        <title>Mucilaginibacter ginsenosidivorans sp. nov., Isolated from Soil of Ginseng Field.</title>
        <authorList>
            <person name="Kim M.M."/>
            <person name="Siddiqi M.Z."/>
            <person name="Im W.T."/>
        </authorList>
    </citation>
    <scope>NUCLEOTIDE SEQUENCE [LARGE SCALE GENOMIC DNA]</scope>
    <source>
        <strain evidence="3 4">Gsoil 3017</strain>
    </source>
</reference>
<dbReference type="Pfam" id="PF13439">
    <property type="entry name" value="Glyco_transf_4"/>
    <property type="match status" value="1"/>
</dbReference>
<keyword evidence="3" id="KW-0808">Transferase</keyword>
<evidence type="ECO:0000313" key="4">
    <source>
        <dbReference type="Proteomes" id="UP000321479"/>
    </source>
</evidence>
<sequence length="377" mass="43220">MPEKIVLFSLQTFSSTGGIQKMTRTLAHSLYHLSKQQQWDFALWSVYDSRYDLMRQYLAPENFVGFGRNKLKLGIETLGKATKADIVILSHVNLALIGFIIKLLNPKCSLWMVAHGIEVWRPLTLIKKLFVRRYCDKFICVSAFTRDQMMKWHNADPEKCIVLNNAVDPFIKHPDEFEKPEYLLNRYSLHADNQVLFTLTRLASSEQYKGYEQVIKAVSRLKDRFPGIRYILAGPYDHAEETRIKELIKACLVEDHVILTGFLEERELADYFLLADLFVLPSKKEGFGIVFIEALTCGLPVICGNADGSVDAIRNGELGTAINVNDLDELEKTIVTYLETPLTVAKREQLQKTCLSYFNEKHYRETLLQLITDELAA</sequence>
<dbReference type="SUPFAM" id="SSF53756">
    <property type="entry name" value="UDP-Glycosyltransferase/glycogen phosphorylase"/>
    <property type="match status" value="1"/>
</dbReference>
<keyword evidence="4" id="KW-1185">Reference proteome</keyword>
<feature type="domain" description="Glycosyltransferase subfamily 4-like N-terminal" evidence="2">
    <location>
        <begin position="80"/>
        <end position="169"/>
    </location>
</feature>
<dbReference type="InterPro" id="IPR001296">
    <property type="entry name" value="Glyco_trans_1"/>
</dbReference>
<dbReference type="Pfam" id="PF00534">
    <property type="entry name" value="Glycos_transf_1"/>
    <property type="match status" value="1"/>
</dbReference>
<organism evidence="3 4">
    <name type="scientific">Mucilaginibacter ginsenosidivorans</name>
    <dbReference type="NCBI Taxonomy" id="398053"/>
    <lineage>
        <taxon>Bacteria</taxon>
        <taxon>Pseudomonadati</taxon>
        <taxon>Bacteroidota</taxon>
        <taxon>Sphingobacteriia</taxon>
        <taxon>Sphingobacteriales</taxon>
        <taxon>Sphingobacteriaceae</taxon>
        <taxon>Mucilaginibacter</taxon>
    </lineage>
</organism>
<gene>
    <name evidence="3" type="ORF">FRZ54_08125</name>
</gene>
<feature type="domain" description="Glycosyl transferase family 1" evidence="1">
    <location>
        <begin position="205"/>
        <end position="351"/>
    </location>
</feature>
<dbReference type="KEGG" id="mgin:FRZ54_08125"/>
<dbReference type="Gene3D" id="3.40.50.2000">
    <property type="entry name" value="Glycogen Phosphorylase B"/>
    <property type="match status" value="2"/>
</dbReference>
<dbReference type="OrthoDB" id="9811239at2"/>
<name>A0A5B8UTW6_9SPHI</name>
<protein>
    <submittedName>
        <fullName evidence="3">Glycosyltransferase family 4 protein</fullName>
    </submittedName>
</protein>
<accession>A0A5B8UTW6</accession>
<evidence type="ECO:0000259" key="1">
    <source>
        <dbReference type="Pfam" id="PF00534"/>
    </source>
</evidence>
<dbReference type="InterPro" id="IPR028098">
    <property type="entry name" value="Glyco_trans_4-like_N"/>
</dbReference>